<proteinExistence type="predicted"/>
<accession>W9QIZ5</accession>
<dbReference type="EMBL" id="KE343348">
    <property type="protein sequence ID" value="EXB24686.1"/>
    <property type="molecule type" value="Genomic_DNA"/>
</dbReference>
<evidence type="ECO:0000256" key="1">
    <source>
        <dbReference type="SAM" id="MobiDB-lite"/>
    </source>
</evidence>
<evidence type="ECO:0000313" key="3">
    <source>
        <dbReference type="Proteomes" id="UP000030645"/>
    </source>
</evidence>
<feature type="region of interest" description="Disordered" evidence="1">
    <location>
        <begin position="27"/>
        <end position="76"/>
    </location>
</feature>
<name>W9QIZ5_9ROSA</name>
<reference evidence="3" key="1">
    <citation type="submission" date="2013-01" db="EMBL/GenBank/DDBJ databases">
        <title>Draft Genome Sequence of a Mulberry Tree, Morus notabilis C.K. Schneid.</title>
        <authorList>
            <person name="He N."/>
            <person name="Zhao S."/>
        </authorList>
    </citation>
    <scope>NUCLEOTIDE SEQUENCE</scope>
</reference>
<dbReference type="Proteomes" id="UP000030645">
    <property type="component" value="Unassembled WGS sequence"/>
</dbReference>
<evidence type="ECO:0000313" key="2">
    <source>
        <dbReference type="EMBL" id="EXB24686.1"/>
    </source>
</evidence>
<dbReference type="AlphaFoldDB" id="W9QIZ5"/>
<gene>
    <name evidence="2" type="ORF">L484_005480</name>
</gene>
<sequence>MDHALEWKYDAMYDSWILEPSHASRTQKTFKSPTQNHRHSSAETYCSPFYSSASPPRSFSQKRSTPSPRCHTDAARHDKGRSWKSWKRYWTCFKPPTDHPPHHHYAIRPSPKKEKQKMMEPGNALAKTRSPSLQTRFHASTTTTNNNNNNSYYTSMNAEERDENLKAVVRYCKGLEELMQYDMS</sequence>
<protein>
    <submittedName>
        <fullName evidence="2">Uncharacterized protein</fullName>
    </submittedName>
</protein>
<organism evidence="2 3">
    <name type="scientific">Morus notabilis</name>
    <dbReference type="NCBI Taxonomy" id="981085"/>
    <lineage>
        <taxon>Eukaryota</taxon>
        <taxon>Viridiplantae</taxon>
        <taxon>Streptophyta</taxon>
        <taxon>Embryophyta</taxon>
        <taxon>Tracheophyta</taxon>
        <taxon>Spermatophyta</taxon>
        <taxon>Magnoliopsida</taxon>
        <taxon>eudicotyledons</taxon>
        <taxon>Gunneridae</taxon>
        <taxon>Pentapetalae</taxon>
        <taxon>rosids</taxon>
        <taxon>fabids</taxon>
        <taxon>Rosales</taxon>
        <taxon>Moraceae</taxon>
        <taxon>Moreae</taxon>
        <taxon>Morus</taxon>
    </lineage>
</organism>
<keyword evidence="3" id="KW-1185">Reference proteome</keyword>
<feature type="compositionally biased region" description="Polar residues" evidence="1">
    <location>
        <begin position="49"/>
        <end position="67"/>
    </location>
</feature>